<gene>
    <name evidence="3" type="ORF">ACFSUL_18580</name>
</gene>
<dbReference type="Proteomes" id="UP001597506">
    <property type="component" value="Unassembled WGS sequence"/>
</dbReference>
<evidence type="ECO:0000313" key="3">
    <source>
        <dbReference type="EMBL" id="MFD2682750.1"/>
    </source>
</evidence>
<evidence type="ECO:0000313" key="4">
    <source>
        <dbReference type="Proteomes" id="UP001597506"/>
    </source>
</evidence>
<dbReference type="Pfam" id="PF13279">
    <property type="entry name" value="4HBT_2"/>
    <property type="match status" value="1"/>
</dbReference>
<dbReference type="PANTHER" id="PTHR31793:SF27">
    <property type="entry name" value="NOVEL THIOESTERASE SUPERFAMILY DOMAIN AND SAPOSIN A-TYPE DOMAIN CONTAINING PROTEIN (0610012H03RIK)"/>
    <property type="match status" value="1"/>
</dbReference>
<dbReference type="GO" id="GO:0016787">
    <property type="term" value="F:hydrolase activity"/>
    <property type="evidence" value="ECO:0007669"/>
    <property type="project" value="UniProtKB-KW"/>
</dbReference>
<dbReference type="SUPFAM" id="SSF54637">
    <property type="entry name" value="Thioesterase/thiol ester dehydrase-isomerase"/>
    <property type="match status" value="1"/>
</dbReference>
<comment type="caution">
    <text evidence="3">The sequence shown here is derived from an EMBL/GenBank/DDBJ whole genome shotgun (WGS) entry which is preliminary data.</text>
</comment>
<accession>A0ABW5RWQ8</accession>
<dbReference type="PANTHER" id="PTHR31793">
    <property type="entry name" value="4-HYDROXYBENZOYL-COA THIOESTERASE FAMILY MEMBER"/>
    <property type="match status" value="1"/>
</dbReference>
<comment type="similarity">
    <text evidence="1">Belongs to the 4-hydroxybenzoyl-CoA thioesterase family.</text>
</comment>
<protein>
    <submittedName>
        <fullName evidence="3">Acyl-CoA thioesterase</fullName>
        <ecNumber evidence="3">3.1.2.-</ecNumber>
    </submittedName>
</protein>
<keyword evidence="4" id="KW-1185">Reference proteome</keyword>
<proteinExistence type="inferred from homology"/>
<dbReference type="EMBL" id="JBHUMF010000031">
    <property type="protein sequence ID" value="MFD2682750.1"/>
    <property type="molecule type" value="Genomic_DNA"/>
</dbReference>
<dbReference type="CDD" id="cd00586">
    <property type="entry name" value="4HBT"/>
    <property type="match status" value="1"/>
</dbReference>
<organism evidence="3 4">
    <name type="scientific">Bacillus seohaeanensis</name>
    <dbReference type="NCBI Taxonomy" id="284580"/>
    <lineage>
        <taxon>Bacteria</taxon>
        <taxon>Bacillati</taxon>
        <taxon>Bacillota</taxon>
        <taxon>Bacilli</taxon>
        <taxon>Bacillales</taxon>
        <taxon>Bacillaceae</taxon>
        <taxon>Bacillus</taxon>
    </lineage>
</organism>
<evidence type="ECO:0000256" key="2">
    <source>
        <dbReference type="ARBA" id="ARBA00022801"/>
    </source>
</evidence>
<dbReference type="Gene3D" id="3.10.129.10">
    <property type="entry name" value="Hotdog Thioesterase"/>
    <property type="match status" value="1"/>
</dbReference>
<dbReference type="EC" id="3.1.2.-" evidence="3"/>
<keyword evidence="2 3" id="KW-0378">Hydrolase</keyword>
<name>A0ABW5RWQ8_9BACI</name>
<evidence type="ECO:0000256" key="1">
    <source>
        <dbReference type="ARBA" id="ARBA00005953"/>
    </source>
</evidence>
<dbReference type="InterPro" id="IPR029069">
    <property type="entry name" value="HotDog_dom_sf"/>
</dbReference>
<reference evidence="4" key="1">
    <citation type="journal article" date="2019" name="Int. J. Syst. Evol. Microbiol.">
        <title>The Global Catalogue of Microorganisms (GCM) 10K type strain sequencing project: providing services to taxonomists for standard genome sequencing and annotation.</title>
        <authorList>
            <consortium name="The Broad Institute Genomics Platform"/>
            <consortium name="The Broad Institute Genome Sequencing Center for Infectious Disease"/>
            <person name="Wu L."/>
            <person name="Ma J."/>
        </authorList>
    </citation>
    <scope>NUCLEOTIDE SEQUENCE [LARGE SCALE GENOMIC DNA]</scope>
    <source>
        <strain evidence="4">KCTC 3913</strain>
    </source>
</reference>
<dbReference type="InterPro" id="IPR050563">
    <property type="entry name" value="4-hydroxybenzoyl-CoA_TE"/>
</dbReference>
<dbReference type="RefSeq" id="WP_071413977.1">
    <property type="nucleotide sequence ID" value="NZ_JBHUMF010000031.1"/>
</dbReference>
<sequence length="132" mass="15124">MNVKTRFGETDALGHLNNTSYFIYFEEARIQFFDEIGANTSPNQWQFILASTKCDFVSQGYFKQFLSIKTTVSRVGTKSFTLYHEVIDKDTGELIARGEAAIVYFDFEKQRSEKIPDNMKALLMGYSTVLSD</sequence>